<feature type="region of interest" description="Disordered" evidence="1">
    <location>
        <begin position="1"/>
        <end position="53"/>
    </location>
</feature>
<evidence type="ECO:0000313" key="2">
    <source>
        <dbReference type="EMBL" id="KAK9147499.1"/>
    </source>
</evidence>
<dbReference type="EMBL" id="JBBNAG010000003">
    <property type="protein sequence ID" value="KAK9147499.1"/>
    <property type="molecule type" value="Genomic_DNA"/>
</dbReference>
<name>A0AAP0K9J3_9MAGN</name>
<keyword evidence="3" id="KW-1185">Reference proteome</keyword>
<evidence type="ECO:0000256" key="1">
    <source>
        <dbReference type="SAM" id="MobiDB-lite"/>
    </source>
</evidence>
<evidence type="ECO:0000313" key="3">
    <source>
        <dbReference type="Proteomes" id="UP001419268"/>
    </source>
</evidence>
<comment type="caution">
    <text evidence="2">The sequence shown here is derived from an EMBL/GenBank/DDBJ whole genome shotgun (WGS) entry which is preliminary data.</text>
</comment>
<dbReference type="AlphaFoldDB" id="A0AAP0K9J3"/>
<sequence length="104" mass="10999">MSEPNRGRGRGGGAAGEAERRSWRSERRSAGSDGARSDGSSESRERRGKQALAWGGWKPAAAAAMDHRQQGQQLAAASAQQQRARWGLGFVQGVCFGGRDGGKT</sequence>
<accession>A0AAP0K9J3</accession>
<dbReference type="Proteomes" id="UP001419268">
    <property type="component" value="Unassembled WGS sequence"/>
</dbReference>
<proteinExistence type="predicted"/>
<feature type="compositionally biased region" description="Basic and acidic residues" evidence="1">
    <location>
        <begin position="17"/>
        <end position="45"/>
    </location>
</feature>
<organism evidence="2 3">
    <name type="scientific">Stephania cephalantha</name>
    <dbReference type="NCBI Taxonomy" id="152367"/>
    <lineage>
        <taxon>Eukaryota</taxon>
        <taxon>Viridiplantae</taxon>
        <taxon>Streptophyta</taxon>
        <taxon>Embryophyta</taxon>
        <taxon>Tracheophyta</taxon>
        <taxon>Spermatophyta</taxon>
        <taxon>Magnoliopsida</taxon>
        <taxon>Ranunculales</taxon>
        <taxon>Menispermaceae</taxon>
        <taxon>Menispermoideae</taxon>
        <taxon>Cissampelideae</taxon>
        <taxon>Stephania</taxon>
    </lineage>
</organism>
<gene>
    <name evidence="2" type="ORF">Scep_006256</name>
</gene>
<reference evidence="2 3" key="1">
    <citation type="submission" date="2024-01" db="EMBL/GenBank/DDBJ databases">
        <title>Genome assemblies of Stephania.</title>
        <authorList>
            <person name="Yang L."/>
        </authorList>
    </citation>
    <scope>NUCLEOTIDE SEQUENCE [LARGE SCALE GENOMIC DNA]</scope>
    <source>
        <strain evidence="2">JXDWG</strain>
        <tissue evidence="2">Leaf</tissue>
    </source>
</reference>
<protein>
    <submittedName>
        <fullName evidence="2">Uncharacterized protein</fullName>
    </submittedName>
</protein>